<dbReference type="PANTHER" id="PTHR37299:SF1">
    <property type="entry name" value="STAGE 0 SPORULATION PROTEIN A HOMOLOG"/>
    <property type="match status" value="1"/>
</dbReference>
<feature type="domain" description="Response regulatory" evidence="2">
    <location>
        <begin position="3"/>
        <end position="116"/>
    </location>
</feature>
<dbReference type="Pfam" id="PF04397">
    <property type="entry name" value="LytTR"/>
    <property type="match status" value="1"/>
</dbReference>
<dbReference type="InterPro" id="IPR046947">
    <property type="entry name" value="LytR-like"/>
</dbReference>
<dbReference type="STRING" id="305507.SAMN04489724_0374"/>
<dbReference type="EMBL" id="FPBF01000015">
    <property type="protein sequence ID" value="SFU20866.1"/>
    <property type="molecule type" value="Genomic_DNA"/>
</dbReference>
<keyword evidence="1" id="KW-0597">Phosphoprotein</keyword>
<dbReference type="Proteomes" id="UP000199673">
    <property type="component" value="Unassembled WGS sequence"/>
</dbReference>
<feature type="domain" description="HTH LytTR-type" evidence="3">
    <location>
        <begin position="150"/>
        <end position="217"/>
    </location>
</feature>
<protein>
    <submittedName>
        <fullName evidence="4">DNA-binding response regulator, LytR/AlgR family</fullName>
    </submittedName>
</protein>
<dbReference type="SUPFAM" id="SSF52172">
    <property type="entry name" value="CheY-like"/>
    <property type="match status" value="1"/>
</dbReference>
<dbReference type="PANTHER" id="PTHR37299">
    <property type="entry name" value="TRANSCRIPTIONAL REGULATOR-RELATED"/>
    <property type="match status" value="1"/>
</dbReference>
<dbReference type="InterPro" id="IPR011006">
    <property type="entry name" value="CheY-like_superfamily"/>
</dbReference>
<dbReference type="InterPro" id="IPR001789">
    <property type="entry name" value="Sig_transdc_resp-reg_receiver"/>
</dbReference>
<dbReference type="GO" id="GO:0003677">
    <property type="term" value="F:DNA binding"/>
    <property type="evidence" value="ECO:0007669"/>
    <property type="project" value="UniProtKB-KW"/>
</dbReference>
<organism evidence="4 5">
    <name type="scientific">Algoriphagus locisalis</name>
    <dbReference type="NCBI Taxonomy" id="305507"/>
    <lineage>
        <taxon>Bacteria</taxon>
        <taxon>Pseudomonadati</taxon>
        <taxon>Bacteroidota</taxon>
        <taxon>Cytophagia</taxon>
        <taxon>Cytophagales</taxon>
        <taxon>Cyclobacteriaceae</taxon>
        <taxon>Algoriphagus</taxon>
    </lineage>
</organism>
<reference evidence="5" key="1">
    <citation type="submission" date="2016-10" db="EMBL/GenBank/DDBJ databases">
        <authorList>
            <person name="Varghese N."/>
            <person name="Submissions S."/>
        </authorList>
    </citation>
    <scope>NUCLEOTIDE SEQUENCE [LARGE SCALE GENOMIC DNA]</scope>
    <source>
        <strain evidence="5">DSM 23445</strain>
    </source>
</reference>
<dbReference type="PROSITE" id="PS50930">
    <property type="entry name" value="HTH_LYTTR"/>
    <property type="match status" value="1"/>
</dbReference>
<evidence type="ECO:0000313" key="5">
    <source>
        <dbReference type="Proteomes" id="UP000199673"/>
    </source>
</evidence>
<dbReference type="InterPro" id="IPR007492">
    <property type="entry name" value="LytTR_DNA-bd_dom"/>
</dbReference>
<keyword evidence="4" id="KW-0238">DNA-binding</keyword>
<evidence type="ECO:0000256" key="1">
    <source>
        <dbReference type="PROSITE-ProRule" id="PRU00169"/>
    </source>
</evidence>
<dbReference type="Gene3D" id="3.40.50.2300">
    <property type="match status" value="1"/>
</dbReference>
<dbReference type="SMART" id="SM00448">
    <property type="entry name" value="REC"/>
    <property type="match status" value="1"/>
</dbReference>
<accession>A0A1I7EA73</accession>
<dbReference type="Pfam" id="PF00072">
    <property type="entry name" value="Response_reg"/>
    <property type="match status" value="1"/>
</dbReference>
<name>A0A1I7EA73_9BACT</name>
<dbReference type="GO" id="GO:0000156">
    <property type="term" value="F:phosphorelay response regulator activity"/>
    <property type="evidence" value="ECO:0007669"/>
    <property type="project" value="InterPro"/>
</dbReference>
<sequence length="257" mass="29821">MIKILLLEDELPARKKIKRYLDELQLDVKVTAEIESVQAGIEYLESLPALDLIISDIELRDGNAFEIFQNVTFTCPIIFTTAYNEFWMEAFESNGIAYLLKPFSLEKFEHAWAKFQLLTQQPSNEKLWFKQFAALIEEKNQSKKEYKSRFTIPTTKGNYFISVEEIVYFSAEDGLVYGIEKSGKKHLMKETTLKEIESRIDPDIFFRINRSQLVNKKTVTGTERYTKNSIAIKLAGVSQLLVCSQSQTPEFLNWIEK</sequence>
<dbReference type="SMART" id="SM00850">
    <property type="entry name" value="LytTR"/>
    <property type="match status" value="1"/>
</dbReference>
<feature type="modified residue" description="4-aspartylphosphate" evidence="1">
    <location>
        <position position="56"/>
    </location>
</feature>
<dbReference type="RefSeq" id="WP_091698630.1">
    <property type="nucleotide sequence ID" value="NZ_FPBF01000015.1"/>
</dbReference>
<proteinExistence type="predicted"/>
<dbReference type="PROSITE" id="PS50110">
    <property type="entry name" value="RESPONSE_REGULATORY"/>
    <property type="match status" value="1"/>
</dbReference>
<gene>
    <name evidence="4" type="ORF">SAMN04489724_0374</name>
</gene>
<dbReference type="AlphaFoldDB" id="A0A1I7EA73"/>
<dbReference type="Gene3D" id="2.40.50.1020">
    <property type="entry name" value="LytTr DNA-binding domain"/>
    <property type="match status" value="1"/>
</dbReference>
<evidence type="ECO:0000259" key="3">
    <source>
        <dbReference type="PROSITE" id="PS50930"/>
    </source>
</evidence>
<keyword evidence="5" id="KW-1185">Reference proteome</keyword>
<evidence type="ECO:0000259" key="2">
    <source>
        <dbReference type="PROSITE" id="PS50110"/>
    </source>
</evidence>
<dbReference type="OrthoDB" id="1646880at2"/>
<evidence type="ECO:0000313" key="4">
    <source>
        <dbReference type="EMBL" id="SFU20866.1"/>
    </source>
</evidence>